<gene>
    <name evidence="2" type="ORF">Fuma_02848</name>
</gene>
<keyword evidence="3" id="KW-1185">Reference proteome</keyword>
<reference evidence="2 3" key="1">
    <citation type="journal article" date="2016" name="Front. Microbiol.">
        <title>Fuerstia marisgermanicae gen. nov., sp. nov., an Unusual Member of the Phylum Planctomycetes from the German Wadden Sea.</title>
        <authorList>
            <person name="Kohn T."/>
            <person name="Heuer A."/>
            <person name="Jogler M."/>
            <person name="Vollmers J."/>
            <person name="Boedeker C."/>
            <person name="Bunk B."/>
            <person name="Rast P."/>
            <person name="Borchert D."/>
            <person name="Glockner I."/>
            <person name="Freese H.M."/>
            <person name="Klenk H.P."/>
            <person name="Overmann J."/>
            <person name="Kaster A.K."/>
            <person name="Rohde M."/>
            <person name="Wiegand S."/>
            <person name="Jogler C."/>
        </authorList>
    </citation>
    <scope>NUCLEOTIDE SEQUENCE [LARGE SCALE GENOMIC DNA]</scope>
    <source>
        <strain evidence="2 3">NH11</strain>
    </source>
</reference>
<sequence>MWRDIVNEQWQRDVMTDDSEIDMDLLAAFAEGRLSPQEQIEAEALIADSRAALECFVAMKESVIGERDHVLPEVASPEPHVGGQVAAARHQSLYQYATAASLLIGCLAVGWATMERSGRMSLQSEVASLSSSLETQTSYNLVSQKEQGMTLAATRTSPYFAGKLTQGMISTIVMSLTRPKSLDASVDPSSVASLSTRWKSATAESVAHSETSVQQSVEEVFRLITDCQLRYNADDDTLEANERTFAPARQALEALRQKYPEAPEVRNLEAVLLLQQAEFLLEPDADELTQRAKSILIGVTKSHPEFANAWLNRALLAQSEGDSESAAKEMWNRFADTTEDQDLREAVLQLLE</sequence>
<dbReference type="EMBL" id="CP017641">
    <property type="protein sequence ID" value="APZ93231.1"/>
    <property type="molecule type" value="Genomic_DNA"/>
</dbReference>
<organism evidence="2 3">
    <name type="scientific">Fuerstiella marisgermanici</name>
    <dbReference type="NCBI Taxonomy" id="1891926"/>
    <lineage>
        <taxon>Bacteria</taxon>
        <taxon>Pseudomonadati</taxon>
        <taxon>Planctomycetota</taxon>
        <taxon>Planctomycetia</taxon>
        <taxon>Planctomycetales</taxon>
        <taxon>Planctomycetaceae</taxon>
        <taxon>Fuerstiella</taxon>
    </lineage>
</organism>
<dbReference type="AlphaFoldDB" id="A0A1P8WGN3"/>
<dbReference type="STRING" id="1891926.Fuma_02848"/>
<dbReference type="InterPro" id="IPR011990">
    <property type="entry name" value="TPR-like_helical_dom_sf"/>
</dbReference>
<evidence type="ECO:0000313" key="2">
    <source>
        <dbReference type="EMBL" id="APZ93231.1"/>
    </source>
</evidence>
<evidence type="ECO:0000313" key="3">
    <source>
        <dbReference type="Proteomes" id="UP000187735"/>
    </source>
</evidence>
<keyword evidence="1" id="KW-0472">Membrane</keyword>
<keyword evidence="1" id="KW-0812">Transmembrane</keyword>
<dbReference type="KEGG" id="fmr:Fuma_02848"/>
<evidence type="ECO:0000256" key="1">
    <source>
        <dbReference type="SAM" id="Phobius"/>
    </source>
</evidence>
<accession>A0A1P8WGN3</accession>
<feature type="transmembrane region" description="Helical" evidence="1">
    <location>
        <begin position="93"/>
        <end position="114"/>
    </location>
</feature>
<dbReference type="Gene3D" id="1.25.40.10">
    <property type="entry name" value="Tetratricopeptide repeat domain"/>
    <property type="match status" value="1"/>
</dbReference>
<dbReference type="Proteomes" id="UP000187735">
    <property type="component" value="Chromosome"/>
</dbReference>
<proteinExistence type="predicted"/>
<protein>
    <submittedName>
        <fullName evidence="2">Uncharacterized protein</fullName>
    </submittedName>
</protein>
<name>A0A1P8WGN3_9PLAN</name>
<keyword evidence="1" id="KW-1133">Transmembrane helix</keyword>